<keyword evidence="2" id="KW-0732">Signal</keyword>
<comment type="similarity">
    <text evidence="1">Belongs to the glycosyl hydrolase 66 family.</text>
</comment>
<dbReference type="InterPro" id="IPR013780">
    <property type="entry name" value="Glyco_hydro_b"/>
</dbReference>
<keyword evidence="4" id="KW-1185">Reference proteome</keyword>
<dbReference type="Gene3D" id="2.60.40.10">
    <property type="entry name" value="Immunoglobulins"/>
    <property type="match status" value="1"/>
</dbReference>
<dbReference type="CDD" id="cd14745">
    <property type="entry name" value="GH66"/>
    <property type="match status" value="1"/>
</dbReference>
<gene>
    <name evidence="3" type="ORF">HYG85_14465</name>
</gene>
<sequence>MKGDIMKDLIQDIYPNKAQYLAGEPVEIVIEWNPDIKPTDVCISLVVSHLDEKYLSITKTVDNKSGNSIIEIEPLEVNGYGVDISIFDEEKIVTTYSTAVDVASSHKDSPRYGFLSDFESDDVLDDEDVLSMKKLHINMVQFYDWMYRHDDLVNEEENYIDLMGKKISLNAIKNKIDLCHKNGMKAIAYGAVYAASKPFYENHKDEALYNSNMQPISFIDKFIIMNIEEKSPWHRHIINEYERAIRVLDFDGIHMDTYGYPKKAVSKLSDDNHIVNLENEFPVLINNTREQLSKVKRDVTLIFNNVGNWPVSTTSVADQDMVYIEVWNPYSTYNHIQSIIRDTRRETDKPIILAAYLKPFMDEGEEAGAYALKILTAAIISNGAYHLILGENQGVLTQGYYVDYTKISDNLFSEIRKYYDFMIRYSDLFYDKSLIDVSMTHAYGDNMEYVFEGDDFSATADSNKIWTIIRESADTKLISLINLKGNDVIWNKGKKQPKMNSAINLKIQVEKEVEDVYISSPEQAAPVKCPYNIVAGERGNILIMDINKLEMWTVIVIKLG</sequence>
<protein>
    <recommendedName>
        <fullName evidence="5">Dextranase</fullName>
    </recommendedName>
</protein>
<evidence type="ECO:0000313" key="4">
    <source>
        <dbReference type="Proteomes" id="UP000677305"/>
    </source>
</evidence>
<dbReference type="InterPro" id="IPR017853">
    <property type="entry name" value="GH"/>
</dbReference>
<dbReference type="Pfam" id="PF13199">
    <property type="entry name" value="Glyco_hydro_66"/>
    <property type="match status" value="1"/>
</dbReference>
<organism evidence="3 4">
    <name type="scientific">Vallitalea guaymasensis</name>
    <dbReference type="NCBI Taxonomy" id="1185412"/>
    <lineage>
        <taxon>Bacteria</taxon>
        <taxon>Bacillati</taxon>
        <taxon>Bacillota</taxon>
        <taxon>Clostridia</taxon>
        <taxon>Lachnospirales</taxon>
        <taxon>Vallitaleaceae</taxon>
        <taxon>Vallitalea</taxon>
    </lineage>
</organism>
<dbReference type="RefSeq" id="WP_212690277.1">
    <property type="nucleotide sequence ID" value="NZ_CP058561.1"/>
</dbReference>
<proteinExistence type="inferred from homology"/>
<dbReference type="Gene3D" id="2.60.40.1180">
    <property type="entry name" value="Golgi alpha-mannosidase II"/>
    <property type="match status" value="1"/>
</dbReference>
<dbReference type="AlphaFoldDB" id="A0A8J8SCS4"/>
<name>A0A8J8SCS4_9FIRM</name>
<reference evidence="3 4" key="1">
    <citation type="submission" date="2020-07" db="EMBL/GenBank/DDBJ databases">
        <title>Vallitalea guaymasensis genome.</title>
        <authorList>
            <person name="Postec A."/>
        </authorList>
    </citation>
    <scope>NUCLEOTIDE SEQUENCE [LARGE SCALE GENOMIC DNA]</scope>
    <source>
        <strain evidence="3 4">Ra1766G1</strain>
    </source>
</reference>
<dbReference type="EMBL" id="CP058561">
    <property type="protein sequence ID" value="QUH30052.1"/>
    <property type="molecule type" value="Genomic_DNA"/>
</dbReference>
<dbReference type="Proteomes" id="UP000677305">
    <property type="component" value="Chromosome"/>
</dbReference>
<evidence type="ECO:0000256" key="2">
    <source>
        <dbReference type="ARBA" id="ARBA00022729"/>
    </source>
</evidence>
<evidence type="ECO:0000313" key="3">
    <source>
        <dbReference type="EMBL" id="QUH30052.1"/>
    </source>
</evidence>
<evidence type="ECO:0008006" key="5">
    <source>
        <dbReference type="Google" id="ProtNLM"/>
    </source>
</evidence>
<dbReference type="SUPFAM" id="SSF51445">
    <property type="entry name" value="(Trans)glycosidases"/>
    <property type="match status" value="1"/>
</dbReference>
<dbReference type="KEGG" id="vgu:HYG85_14465"/>
<evidence type="ECO:0000256" key="1">
    <source>
        <dbReference type="ARBA" id="ARBA00010837"/>
    </source>
</evidence>
<dbReference type="Gene3D" id="3.20.20.80">
    <property type="entry name" value="Glycosidases"/>
    <property type="match status" value="1"/>
</dbReference>
<dbReference type="InterPro" id="IPR025092">
    <property type="entry name" value="Glyco_hydro_66"/>
</dbReference>
<accession>A0A8J8SCS4</accession>
<dbReference type="InterPro" id="IPR013783">
    <property type="entry name" value="Ig-like_fold"/>
</dbReference>